<dbReference type="InterPro" id="IPR011051">
    <property type="entry name" value="RmlC_Cupin_sf"/>
</dbReference>
<dbReference type="InterPro" id="IPR008778">
    <property type="entry name" value="Pirin_C_dom"/>
</dbReference>
<dbReference type="CDD" id="cd02247">
    <property type="entry name" value="cupin_pirin_C"/>
    <property type="match status" value="1"/>
</dbReference>
<feature type="domain" description="Pirin C-terminal" evidence="4">
    <location>
        <begin position="176"/>
        <end position="276"/>
    </location>
</feature>
<evidence type="ECO:0000313" key="5">
    <source>
        <dbReference type="EMBL" id="MEZ7196497.1"/>
    </source>
</evidence>
<keyword evidence="6" id="KW-1185">Reference proteome</keyword>
<dbReference type="InterPro" id="IPR012093">
    <property type="entry name" value="Pirin"/>
</dbReference>
<dbReference type="InterPro" id="IPR014710">
    <property type="entry name" value="RmlC-like_jellyroll"/>
</dbReference>
<organism evidence="5 6">
    <name type="scientific">Pseudodesulfovibrio karagichevae</name>
    <dbReference type="NCBI Taxonomy" id="3239305"/>
    <lineage>
        <taxon>Bacteria</taxon>
        <taxon>Pseudomonadati</taxon>
        <taxon>Thermodesulfobacteriota</taxon>
        <taxon>Desulfovibrionia</taxon>
        <taxon>Desulfovibrionales</taxon>
        <taxon>Desulfovibrionaceae</taxon>
    </lineage>
</organism>
<dbReference type="EMBL" id="JBGLYH010000014">
    <property type="protein sequence ID" value="MEZ7196497.1"/>
    <property type="molecule type" value="Genomic_DNA"/>
</dbReference>
<sequence length="285" mass="31514">MQRTIRQIFKGQPVTEGAGVKLRRLFSNYETELFDPFLMLDDFRSDNPEDFLAGFPWHPHRGIETITYVTLGDVEHGDSLGNKGVITSGAVQWMTAGSGIIHQEMPQGDGRGRMHGFQLWANLPARDKMMDPRYRDITDADIPVARRPDGTAIKVIAGTVDGIRGPMEEIVIEPEYLDCALPPDTAFLHATRPGHTVFVYVIGGSAEIDGKTVADRDLVLFNDGSQLLVQAGDGGVRFLLVSGAPLREPIAWRGPIVMNTREELDIAFEEYRNGTFIKHAPEGKA</sequence>
<accession>A0ABV4K3V6</accession>
<evidence type="ECO:0000256" key="1">
    <source>
        <dbReference type="ARBA" id="ARBA00008416"/>
    </source>
</evidence>
<evidence type="ECO:0000313" key="6">
    <source>
        <dbReference type="Proteomes" id="UP001568698"/>
    </source>
</evidence>
<dbReference type="SUPFAM" id="SSF51182">
    <property type="entry name" value="RmlC-like cupins"/>
    <property type="match status" value="1"/>
</dbReference>
<dbReference type="Gene3D" id="2.60.120.10">
    <property type="entry name" value="Jelly Rolls"/>
    <property type="match status" value="2"/>
</dbReference>
<feature type="domain" description="Pirin N-terminal" evidence="3">
    <location>
        <begin position="21"/>
        <end position="120"/>
    </location>
</feature>
<dbReference type="InterPro" id="IPR003829">
    <property type="entry name" value="Pirin_N_dom"/>
</dbReference>
<evidence type="ECO:0000259" key="4">
    <source>
        <dbReference type="Pfam" id="PF05726"/>
    </source>
</evidence>
<name>A0ABV4K3V6_9BACT</name>
<reference evidence="5 6" key="1">
    <citation type="submission" date="2024-08" db="EMBL/GenBank/DDBJ databases">
        <title>Sulfate-reducing bacteria isolated from formation water of the oil field in Kazakhstan and description of Pseudodesulfovibrio sp.</title>
        <authorList>
            <person name="Bidzhieva S.K."/>
            <person name="Tourova T.P."/>
            <person name="Grouzdev D.S."/>
            <person name="Beletsky A.V."/>
            <person name="Sokolova D.S."/>
            <person name="Samigullina S.R."/>
            <person name="Poltaraus A.B."/>
            <person name="Avtukh A.N."/>
            <person name="Tereshina V.M."/>
            <person name="Zhaparov N.S."/>
            <person name="Mardanov A.V."/>
            <person name="Nazina T.N."/>
        </authorList>
    </citation>
    <scope>NUCLEOTIDE SEQUENCE [LARGE SCALE GENOMIC DNA]</scope>
    <source>
        <strain evidence="5 6">9FUS</strain>
    </source>
</reference>
<dbReference type="PANTHER" id="PTHR13903:SF8">
    <property type="entry name" value="PIRIN"/>
    <property type="match status" value="1"/>
</dbReference>
<proteinExistence type="inferred from homology"/>
<dbReference type="CDD" id="cd02909">
    <property type="entry name" value="cupin_pirin_N"/>
    <property type="match status" value="1"/>
</dbReference>
<protein>
    <submittedName>
        <fullName evidence="5">Pirin family protein</fullName>
    </submittedName>
</protein>
<gene>
    <name evidence="5" type="ORF">AB6M95_07035</name>
</gene>
<dbReference type="Pfam" id="PF02678">
    <property type="entry name" value="Pirin"/>
    <property type="match status" value="1"/>
</dbReference>
<dbReference type="RefSeq" id="WP_371386032.1">
    <property type="nucleotide sequence ID" value="NZ_JBGLYH010000014.1"/>
</dbReference>
<comment type="similarity">
    <text evidence="1 2">Belongs to the pirin family.</text>
</comment>
<dbReference type="PIRSF" id="PIRSF006232">
    <property type="entry name" value="Pirin"/>
    <property type="match status" value="1"/>
</dbReference>
<evidence type="ECO:0000259" key="3">
    <source>
        <dbReference type="Pfam" id="PF02678"/>
    </source>
</evidence>
<comment type="caution">
    <text evidence="5">The sequence shown here is derived from an EMBL/GenBank/DDBJ whole genome shotgun (WGS) entry which is preliminary data.</text>
</comment>
<evidence type="ECO:0000256" key="2">
    <source>
        <dbReference type="RuleBase" id="RU003457"/>
    </source>
</evidence>
<dbReference type="Pfam" id="PF05726">
    <property type="entry name" value="Pirin_C"/>
    <property type="match status" value="1"/>
</dbReference>
<dbReference type="Proteomes" id="UP001568698">
    <property type="component" value="Unassembled WGS sequence"/>
</dbReference>
<dbReference type="PANTHER" id="PTHR13903">
    <property type="entry name" value="PIRIN-RELATED"/>
    <property type="match status" value="1"/>
</dbReference>